<feature type="binding site" evidence="5">
    <location>
        <position position="159"/>
    </location>
    <ligand>
        <name>Zn(2+)</name>
        <dbReference type="ChEBI" id="CHEBI:29105"/>
    </ligand>
</feature>
<reference evidence="8 9" key="1">
    <citation type="submission" date="2018-06" db="EMBL/GenBank/DDBJ databases">
        <authorList>
            <consortium name="Pathogen Informatics"/>
            <person name="Doyle S."/>
        </authorList>
    </citation>
    <scope>NUCLEOTIDE SEQUENCE [LARGE SCALE GENOMIC DNA]</scope>
    <source>
        <strain evidence="8 9">NCTC11647</strain>
    </source>
</reference>
<feature type="domain" description="AstE/AspA barrel-sandwich hybrid" evidence="6">
    <location>
        <begin position="264"/>
        <end position="336"/>
    </location>
</feature>
<evidence type="ECO:0000313" key="9">
    <source>
        <dbReference type="Proteomes" id="UP000251647"/>
    </source>
</evidence>
<keyword evidence="3 5" id="KW-0378">Hydrolase</keyword>
<feature type="binding site" evidence="5">
    <location>
        <position position="65"/>
    </location>
    <ligand>
        <name>Zn(2+)</name>
        <dbReference type="ChEBI" id="CHEBI:29105"/>
    </ligand>
</feature>
<dbReference type="Pfam" id="PF24827">
    <property type="entry name" value="AstE_AspA_cat"/>
    <property type="match status" value="1"/>
</dbReference>
<dbReference type="PANTHER" id="PTHR15162">
    <property type="entry name" value="ASPARTOACYLASE"/>
    <property type="match status" value="1"/>
</dbReference>
<evidence type="ECO:0000256" key="3">
    <source>
        <dbReference type="ARBA" id="ARBA00022801"/>
    </source>
</evidence>
<sequence length="343" mass="38942">MTYTDWVQRGQWLAATCDMSLPFTQEEWTLPSGILCRSLDRGILEFNPPQLPAQTKDIILSSGVHGNETSPIELLDRLVRDIMAGRLELSHRLLVMIAHPTAINNQTRFIEENLNRLFQVKNEPRNLECDIANNLQDIVSNFYGRSTAVAPERWHLDLHCAIRKSQHYRFALSPFTDKPTRSASLFSFIQQANLDAVLLSNRPSSTFSWHSAEYFGAQALTIELGQVAPLGRNDLTQLDDFDRAMRLLVSEPQLVETKWDSNKTPVYRVNRTLIKQSSDFFFLFPTDVPNFTFFDEGEHIGGDGETQFYIEQGGEAIVFPNPDVAIGQRAVLLVKPTSIEEIL</sequence>
<dbReference type="GO" id="GO:0019545">
    <property type="term" value="P:L-arginine catabolic process to succinate"/>
    <property type="evidence" value="ECO:0007669"/>
    <property type="project" value="UniProtKB-UniRule"/>
</dbReference>
<dbReference type="GO" id="GO:0016788">
    <property type="term" value="F:hydrolase activity, acting on ester bonds"/>
    <property type="evidence" value="ECO:0007669"/>
    <property type="project" value="UniProtKB-UniRule"/>
</dbReference>
<dbReference type="InterPro" id="IPR055438">
    <property type="entry name" value="AstE_AspA_cat"/>
</dbReference>
<evidence type="ECO:0000256" key="1">
    <source>
        <dbReference type="ARBA" id="ARBA00022503"/>
    </source>
</evidence>
<dbReference type="GO" id="GO:0009017">
    <property type="term" value="F:succinylglutamate desuccinylase activity"/>
    <property type="evidence" value="ECO:0007669"/>
    <property type="project" value="UniProtKB-EC"/>
</dbReference>
<dbReference type="RefSeq" id="WP_005298880.1">
    <property type="nucleotide sequence ID" value="NZ_CP077686.1"/>
</dbReference>
<comment type="catalytic activity">
    <reaction evidence="5">
        <text>N-succinyl-L-glutamate + H2O = L-glutamate + succinate</text>
        <dbReference type="Rhea" id="RHEA:15169"/>
        <dbReference type="ChEBI" id="CHEBI:15377"/>
        <dbReference type="ChEBI" id="CHEBI:29985"/>
        <dbReference type="ChEBI" id="CHEBI:30031"/>
        <dbReference type="ChEBI" id="CHEBI:58763"/>
        <dbReference type="EC" id="3.5.1.96"/>
    </reaction>
</comment>
<comment type="cofactor">
    <cofactor evidence="5">
        <name>Zn(2+)</name>
        <dbReference type="ChEBI" id="CHEBI:29105"/>
    </cofactor>
    <text evidence="5">Binds 1 zinc ion per subunit.</text>
</comment>
<feature type="binding site" evidence="5">
    <location>
        <position position="68"/>
    </location>
    <ligand>
        <name>Zn(2+)</name>
        <dbReference type="ChEBI" id="CHEBI:29105"/>
    </ligand>
</feature>
<dbReference type="SUPFAM" id="SSF53187">
    <property type="entry name" value="Zn-dependent exopeptidases"/>
    <property type="match status" value="1"/>
</dbReference>
<dbReference type="InterPro" id="IPR050178">
    <property type="entry name" value="AspA/AstE_fam"/>
</dbReference>
<comment type="function">
    <text evidence="5">Transforms N(2)-succinylglutamate into succinate and glutamate.</text>
</comment>
<dbReference type="OrthoDB" id="5290473at2"/>
<dbReference type="Proteomes" id="UP000251647">
    <property type="component" value="Unassembled WGS sequence"/>
</dbReference>
<keyword evidence="4 5" id="KW-0862">Zinc</keyword>
<comment type="similarity">
    <text evidence="5">Belongs to the AspA/AstE family. Succinylglutamate desuccinylase subfamily.</text>
</comment>
<feature type="domain" description="Succinylglutamate desuccinylase/Aspartoacylase catalytic" evidence="7">
    <location>
        <begin position="55"/>
        <end position="245"/>
    </location>
</feature>
<evidence type="ECO:0000256" key="5">
    <source>
        <dbReference type="HAMAP-Rule" id="MF_00767"/>
    </source>
</evidence>
<proteinExistence type="inferred from homology"/>
<evidence type="ECO:0000313" key="8">
    <source>
        <dbReference type="EMBL" id="SPY28487.1"/>
    </source>
</evidence>
<dbReference type="Gene3D" id="3.40.630.10">
    <property type="entry name" value="Zn peptidases"/>
    <property type="match status" value="1"/>
</dbReference>
<feature type="active site" evidence="5">
    <location>
        <position position="223"/>
    </location>
</feature>
<dbReference type="EMBL" id="UATL01000001">
    <property type="protein sequence ID" value="SPY28487.1"/>
    <property type="molecule type" value="Genomic_DNA"/>
</dbReference>
<dbReference type="EC" id="3.5.1.96" evidence="5"/>
<dbReference type="Pfam" id="PF04952">
    <property type="entry name" value="AstE_AspA_hybrid"/>
    <property type="match status" value="1"/>
</dbReference>
<evidence type="ECO:0000256" key="2">
    <source>
        <dbReference type="ARBA" id="ARBA00022723"/>
    </source>
</evidence>
<name>A0A2T3QNT1_PHODM</name>
<dbReference type="GO" id="GO:0008270">
    <property type="term" value="F:zinc ion binding"/>
    <property type="evidence" value="ECO:0007669"/>
    <property type="project" value="UniProtKB-UniRule"/>
</dbReference>
<evidence type="ECO:0000259" key="6">
    <source>
        <dbReference type="Pfam" id="PF04952"/>
    </source>
</evidence>
<protein>
    <recommendedName>
        <fullName evidence="5">Succinylglutamate desuccinylase</fullName>
        <ecNumber evidence="5">3.5.1.96</ecNumber>
    </recommendedName>
</protein>
<dbReference type="AlphaFoldDB" id="A0A2T3QNT1"/>
<dbReference type="GO" id="GO:0019544">
    <property type="term" value="P:L-arginine catabolic process to L-glutamate"/>
    <property type="evidence" value="ECO:0007669"/>
    <property type="project" value="UniProtKB-UniRule"/>
</dbReference>
<organism evidence="8 9">
    <name type="scientific">Photobacterium damselae</name>
    <dbReference type="NCBI Taxonomy" id="38293"/>
    <lineage>
        <taxon>Bacteria</taxon>
        <taxon>Pseudomonadati</taxon>
        <taxon>Pseudomonadota</taxon>
        <taxon>Gammaproteobacteria</taxon>
        <taxon>Vibrionales</taxon>
        <taxon>Vibrionaceae</taxon>
        <taxon>Photobacterium</taxon>
    </lineage>
</organism>
<dbReference type="CDD" id="cd03855">
    <property type="entry name" value="M14_ASTE"/>
    <property type="match status" value="1"/>
</dbReference>
<keyword evidence="2 5" id="KW-0479">Metal-binding</keyword>
<dbReference type="UniPathway" id="UPA00185">
    <property type="reaction ID" value="UER00283"/>
</dbReference>
<keyword evidence="1 5" id="KW-0056">Arginine metabolism</keyword>
<dbReference type="InterPro" id="IPR016681">
    <property type="entry name" value="SuccinylGlu_desuccinylase"/>
</dbReference>
<accession>A0A2T3QNT1</accession>
<dbReference type="PIRSF" id="PIRSF017020">
    <property type="entry name" value="AstE"/>
    <property type="match status" value="1"/>
</dbReference>
<dbReference type="NCBIfam" id="NF003706">
    <property type="entry name" value="PRK05324.1"/>
    <property type="match status" value="1"/>
</dbReference>
<gene>
    <name evidence="5 8" type="primary">astE</name>
    <name evidence="8" type="ORF">NCTC11647_01578</name>
</gene>
<dbReference type="PANTHER" id="PTHR15162:SF7">
    <property type="entry name" value="SUCCINYLGLUTAMATE DESUCCINYLASE"/>
    <property type="match status" value="1"/>
</dbReference>
<evidence type="ECO:0000256" key="4">
    <source>
        <dbReference type="ARBA" id="ARBA00022833"/>
    </source>
</evidence>
<dbReference type="InterPro" id="IPR007036">
    <property type="entry name" value="Aste_AspA_hybrid_dom"/>
</dbReference>
<comment type="pathway">
    <text evidence="5">Amino-acid degradation; L-arginine degradation via AST pathway; L-glutamate and succinate from L-arginine: step 5/5.</text>
</comment>
<evidence type="ECO:0000259" key="7">
    <source>
        <dbReference type="Pfam" id="PF24827"/>
    </source>
</evidence>
<dbReference type="HAMAP" id="MF_00767">
    <property type="entry name" value="Arg_catab_AstE"/>
    <property type="match status" value="1"/>
</dbReference>